<dbReference type="GO" id="GO:0046872">
    <property type="term" value="F:metal ion binding"/>
    <property type="evidence" value="ECO:0007669"/>
    <property type="project" value="UniProtKB-KW"/>
</dbReference>
<evidence type="ECO:0000313" key="5">
    <source>
        <dbReference type="EMBL" id="HCO24277.1"/>
    </source>
</evidence>
<reference evidence="5 6" key="1">
    <citation type="journal article" date="2018" name="Nat. Biotechnol.">
        <title>A standardized bacterial taxonomy based on genome phylogeny substantially revises the tree of life.</title>
        <authorList>
            <person name="Parks D.H."/>
            <person name="Chuvochina M."/>
            <person name="Waite D.W."/>
            <person name="Rinke C."/>
            <person name="Skarshewski A."/>
            <person name="Chaumeil P.A."/>
            <person name="Hugenholtz P."/>
        </authorList>
    </citation>
    <scope>NUCLEOTIDE SEQUENCE [LARGE SCALE GENOMIC DNA]</scope>
    <source>
        <strain evidence="5">UBA9375</strain>
    </source>
</reference>
<dbReference type="InterPro" id="IPR040442">
    <property type="entry name" value="Pyrv_kinase-like_dom_sf"/>
</dbReference>
<dbReference type="GO" id="GO:0005737">
    <property type="term" value="C:cytoplasm"/>
    <property type="evidence" value="ECO:0007669"/>
    <property type="project" value="TreeGrafter"/>
</dbReference>
<dbReference type="Proteomes" id="UP000263642">
    <property type="component" value="Unassembled WGS sequence"/>
</dbReference>
<evidence type="ECO:0000259" key="4">
    <source>
        <dbReference type="Pfam" id="PF03328"/>
    </source>
</evidence>
<name>A0A3D3R8E3_9PLAN</name>
<comment type="similarity">
    <text evidence="1">Belongs to the HpcH/HpaI aldolase family.</text>
</comment>
<organism evidence="5 6">
    <name type="scientific">Gimesia maris</name>
    <dbReference type="NCBI Taxonomy" id="122"/>
    <lineage>
        <taxon>Bacteria</taxon>
        <taxon>Pseudomonadati</taxon>
        <taxon>Planctomycetota</taxon>
        <taxon>Planctomycetia</taxon>
        <taxon>Planctomycetales</taxon>
        <taxon>Planctomycetaceae</taxon>
        <taxon>Gimesia</taxon>
    </lineage>
</organism>
<dbReference type="SUPFAM" id="SSF51621">
    <property type="entry name" value="Phosphoenolpyruvate/pyruvate domain"/>
    <property type="match status" value="1"/>
</dbReference>
<dbReference type="Gene3D" id="3.20.20.60">
    <property type="entry name" value="Phosphoenolpyruvate-binding domains"/>
    <property type="match status" value="1"/>
</dbReference>
<proteinExistence type="inferred from homology"/>
<evidence type="ECO:0000256" key="2">
    <source>
        <dbReference type="ARBA" id="ARBA00022723"/>
    </source>
</evidence>
<evidence type="ECO:0000256" key="3">
    <source>
        <dbReference type="ARBA" id="ARBA00023239"/>
    </source>
</evidence>
<evidence type="ECO:0000256" key="1">
    <source>
        <dbReference type="ARBA" id="ARBA00005568"/>
    </source>
</evidence>
<comment type="caution">
    <text evidence="5">The sequence shown here is derived from an EMBL/GenBank/DDBJ whole genome shotgun (WGS) entry which is preliminary data.</text>
</comment>
<feature type="domain" description="HpcH/HpaI aldolase/citrate lyase" evidence="4">
    <location>
        <begin position="24"/>
        <end position="243"/>
    </location>
</feature>
<dbReference type="InterPro" id="IPR050251">
    <property type="entry name" value="HpcH-HpaI_aldolase"/>
</dbReference>
<gene>
    <name evidence="5" type="ORF">DIT97_14995</name>
</gene>
<dbReference type="InterPro" id="IPR005000">
    <property type="entry name" value="Aldolase/citrate-lyase_domain"/>
</dbReference>
<accession>A0A3D3R8E3</accession>
<evidence type="ECO:0000313" key="6">
    <source>
        <dbReference type="Proteomes" id="UP000263642"/>
    </source>
</evidence>
<dbReference type="InterPro" id="IPR015813">
    <property type="entry name" value="Pyrv/PenolPyrv_kinase-like_dom"/>
</dbReference>
<dbReference type="PANTHER" id="PTHR30502:SF0">
    <property type="entry name" value="PHOSPHOENOLPYRUVATE CARBOXYLASE FAMILY PROTEIN"/>
    <property type="match status" value="1"/>
</dbReference>
<sequence length="254" mass="27090">MPDNLPDNFRSQLKQGKLLISPLVSLSNPEVAEIFSEVGYDWLFLDAEHSTLSTADLQAIIGRVGNRLPSLVRLQAPEEVSVKKALDIGAAGIIAPQVNSAEQAANIVSWSRYSPEGTRGVGLGRAHGYGFAFDDYLARANAETTVVVQAEHIDAVNAIEDIAAVPGIDAVLIGPYDLSASLKRIGEIDHPEVTGAIDHVTEVCKKNNIPLGIFGVTVDAVKPYIEKGFTLITVGVDTVMLGHAARKMLGQVRG</sequence>
<keyword evidence="3" id="KW-0456">Lyase</keyword>
<dbReference type="Pfam" id="PF03328">
    <property type="entry name" value="HpcH_HpaI"/>
    <property type="match status" value="1"/>
</dbReference>
<protein>
    <submittedName>
        <fullName evidence="5">2,4-dihydroxyhept-2-ene-1,7-dioic acid aldolase</fullName>
    </submittedName>
</protein>
<dbReference type="GO" id="GO:0016832">
    <property type="term" value="F:aldehyde-lyase activity"/>
    <property type="evidence" value="ECO:0007669"/>
    <property type="project" value="TreeGrafter"/>
</dbReference>
<dbReference type="AlphaFoldDB" id="A0A3D3R8E3"/>
<dbReference type="EMBL" id="DQAY01000089">
    <property type="protein sequence ID" value="HCO24277.1"/>
    <property type="molecule type" value="Genomic_DNA"/>
</dbReference>
<dbReference type="PANTHER" id="PTHR30502">
    <property type="entry name" value="2-KETO-3-DEOXY-L-RHAMNONATE ALDOLASE"/>
    <property type="match status" value="1"/>
</dbReference>
<keyword evidence="2" id="KW-0479">Metal-binding</keyword>